<reference evidence="1 2" key="1">
    <citation type="submission" date="2024-06" db="EMBL/GenBank/DDBJ databases">
        <title>Genomic Encyclopedia of Type Strains, Phase V (KMG-V): Genome sequencing to study the core and pangenomes of soil and plant-associated prokaryotes.</title>
        <authorList>
            <person name="Whitman W."/>
        </authorList>
    </citation>
    <scope>NUCLEOTIDE SEQUENCE [LARGE SCALE GENOMIC DNA]</scope>
    <source>
        <strain evidence="1 2">NE40</strain>
    </source>
</reference>
<dbReference type="Proteomes" id="UP001549366">
    <property type="component" value="Unassembled WGS sequence"/>
</dbReference>
<protein>
    <recommendedName>
        <fullName evidence="3">Polysaccharide deacetylase</fullName>
    </recommendedName>
</protein>
<dbReference type="EMBL" id="JBEWTB010000002">
    <property type="protein sequence ID" value="MET4759005.1"/>
    <property type="molecule type" value="Genomic_DNA"/>
</dbReference>
<dbReference type="Gene3D" id="3.20.20.370">
    <property type="entry name" value="Glycoside hydrolase/deacetylase"/>
    <property type="match status" value="1"/>
</dbReference>
<evidence type="ECO:0008006" key="3">
    <source>
        <dbReference type="Google" id="ProtNLM"/>
    </source>
</evidence>
<dbReference type="SUPFAM" id="SSF88713">
    <property type="entry name" value="Glycoside hydrolase/deacetylase"/>
    <property type="match status" value="1"/>
</dbReference>
<accession>A0ABV2SML4</accession>
<comment type="caution">
    <text evidence="1">The sequence shown here is derived from an EMBL/GenBank/DDBJ whole genome shotgun (WGS) entry which is preliminary data.</text>
</comment>
<dbReference type="RefSeq" id="WP_354009040.1">
    <property type="nucleotide sequence ID" value="NZ_JBEWTA010000001.1"/>
</dbReference>
<gene>
    <name evidence="1" type="ORF">V5J35_004197</name>
</gene>
<proteinExistence type="predicted"/>
<name>A0ABV2SML4_9GAMM</name>
<keyword evidence="2" id="KW-1185">Reference proteome</keyword>
<evidence type="ECO:0000313" key="2">
    <source>
        <dbReference type="Proteomes" id="UP001549366"/>
    </source>
</evidence>
<organism evidence="1 2">
    <name type="scientific">Endozoicomonas lisbonensis</name>
    <dbReference type="NCBI Taxonomy" id="3120522"/>
    <lineage>
        <taxon>Bacteria</taxon>
        <taxon>Pseudomonadati</taxon>
        <taxon>Pseudomonadota</taxon>
        <taxon>Gammaproteobacteria</taxon>
        <taxon>Oceanospirillales</taxon>
        <taxon>Endozoicomonadaceae</taxon>
        <taxon>Endozoicomonas</taxon>
    </lineage>
</organism>
<sequence length="520" mass="58017">MIGVFATHQNSEAAKLVVAALRRSVCHDLVMNAVPASLADSSVSVSIKPDEVLGEQLWLWLNKQPRKLIVFGKLPSFFCSRLGLQTVEWPGYPEDWAYSKPAPAGGFSESAGSIRYRQKASVFGADRWERALERFDFSDEWNNLGYGAIRADGSIWSLEQPVQVPDECVLADLIIEDEIQFTYCGQFEVGPSTVLWFNRPVGPVDSFEWRLVERFLTDWKSESQPCCPVVSEVPWGHDSAITMRLDCDEDITSAGLLWSTYREMGVPFSLAIHTDNLNDMTHHAFLQEFVSSGGSLLSHTATHAPNWGGSYEAALVEGQKSYDSIRDVTGVAVRYGVSPFHQSPPYALKALCDVGYRGCIGGIIRNDPEFLLARGGELAGLPRGFIGHSQQTMLHGDCMLSDEDPLRIFKAAYDRAFEVRTLFGYLDHPFSTRYQYGWTDEAQRIKAHRHFVEHIRTRSANPLFLDEVQAMEFLRAKSAIQIVSDGTGYTCCNVKAPDGLAFGIEFKGNCQRLTNGTKLI</sequence>
<evidence type="ECO:0000313" key="1">
    <source>
        <dbReference type="EMBL" id="MET4759005.1"/>
    </source>
</evidence>
<dbReference type="InterPro" id="IPR011330">
    <property type="entry name" value="Glyco_hydro/deAcase_b/a-brl"/>
</dbReference>